<name>A0A0F8Z955_9ZZZZ</name>
<organism evidence="2">
    <name type="scientific">marine sediment metagenome</name>
    <dbReference type="NCBI Taxonomy" id="412755"/>
    <lineage>
        <taxon>unclassified sequences</taxon>
        <taxon>metagenomes</taxon>
        <taxon>ecological metagenomes</taxon>
    </lineage>
</organism>
<dbReference type="InterPro" id="IPR016181">
    <property type="entry name" value="Acyl_CoA_acyltransferase"/>
</dbReference>
<dbReference type="Gene3D" id="3.40.630.30">
    <property type="match status" value="1"/>
</dbReference>
<dbReference type="SUPFAM" id="SSF55874">
    <property type="entry name" value="ATPase domain of HSP90 chaperone/DNA topoisomerase II/histidine kinase"/>
    <property type="match status" value="1"/>
</dbReference>
<dbReference type="PROSITE" id="PS51186">
    <property type="entry name" value="GNAT"/>
    <property type="match status" value="1"/>
</dbReference>
<accession>A0A0F8Z955</accession>
<reference evidence="2" key="1">
    <citation type="journal article" date="2015" name="Nature">
        <title>Complex archaea that bridge the gap between prokaryotes and eukaryotes.</title>
        <authorList>
            <person name="Spang A."/>
            <person name="Saw J.H."/>
            <person name="Jorgensen S.L."/>
            <person name="Zaremba-Niedzwiedzka K."/>
            <person name="Martijn J."/>
            <person name="Lind A.E."/>
            <person name="van Eijk R."/>
            <person name="Schleper C."/>
            <person name="Guy L."/>
            <person name="Ettema T.J."/>
        </authorList>
    </citation>
    <scope>NUCLEOTIDE SEQUENCE</scope>
</reference>
<dbReference type="NCBIfam" id="TIGR03585">
    <property type="entry name" value="PseH"/>
    <property type="match status" value="1"/>
</dbReference>
<proteinExistence type="predicted"/>
<dbReference type="Pfam" id="PF13302">
    <property type="entry name" value="Acetyltransf_3"/>
    <property type="match status" value="1"/>
</dbReference>
<dbReference type="AlphaFoldDB" id="A0A0F8Z955"/>
<feature type="non-terminal residue" evidence="2">
    <location>
        <position position="215"/>
    </location>
</feature>
<evidence type="ECO:0000259" key="1">
    <source>
        <dbReference type="PROSITE" id="PS51186"/>
    </source>
</evidence>
<evidence type="ECO:0000313" key="2">
    <source>
        <dbReference type="EMBL" id="KKK90337.1"/>
    </source>
</evidence>
<dbReference type="GO" id="GO:0016747">
    <property type="term" value="F:acyltransferase activity, transferring groups other than amino-acyl groups"/>
    <property type="evidence" value="ECO:0007669"/>
    <property type="project" value="InterPro"/>
</dbReference>
<dbReference type="InterPro" id="IPR036890">
    <property type="entry name" value="HATPase_C_sf"/>
</dbReference>
<dbReference type="InterPro" id="IPR020036">
    <property type="entry name" value="PseH"/>
</dbReference>
<dbReference type="SUPFAM" id="SSF55729">
    <property type="entry name" value="Acyl-CoA N-acyltransferases (Nat)"/>
    <property type="match status" value="1"/>
</dbReference>
<dbReference type="PANTHER" id="PTHR43415:SF3">
    <property type="entry name" value="GNAT-FAMILY ACETYLTRANSFERASE"/>
    <property type="match status" value="1"/>
</dbReference>
<dbReference type="Gene3D" id="3.30.565.10">
    <property type="entry name" value="Histidine kinase-like ATPase, C-terminal domain"/>
    <property type="match status" value="1"/>
</dbReference>
<dbReference type="InterPro" id="IPR000182">
    <property type="entry name" value="GNAT_dom"/>
</dbReference>
<feature type="domain" description="N-acetyltransferase" evidence="1">
    <location>
        <begin position="7"/>
        <end position="162"/>
    </location>
</feature>
<gene>
    <name evidence="2" type="ORF">LCGC14_2724000</name>
</gene>
<protein>
    <recommendedName>
        <fullName evidence="1">N-acetyltransferase domain-containing protein</fullName>
    </recommendedName>
</protein>
<dbReference type="PANTHER" id="PTHR43415">
    <property type="entry name" value="SPERMIDINE N(1)-ACETYLTRANSFERASE"/>
    <property type="match status" value="1"/>
</dbReference>
<comment type="caution">
    <text evidence="2">The sequence shown here is derived from an EMBL/GenBank/DDBJ whole genome shotgun (WGS) entry which is preliminary data.</text>
</comment>
<dbReference type="EMBL" id="LAZR01049145">
    <property type="protein sequence ID" value="KKK90337.1"/>
    <property type="molecule type" value="Genomic_DNA"/>
</dbReference>
<sequence length="215" mass="25138">MRISSLGNLRQIEDCEIETIRSWRNAPAVRKNMYTTHVISKEEHETWWQQARSREDQKHLIYEQNGRSLGVVGFSSISYMNKNCFWAFYASPDAPRGTGSKMEFLALEFAFRKLKLHKLSCEVLDFNKAVVKLHRKFGFIVEGTFRQQHRVGEDYADIIRLGIFKSEWQDRRPLIEEGLTNALGHGKATKIDVRFWQDDWKININIHDNGTGCNE</sequence>